<evidence type="ECO:0000313" key="3">
    <source>
        <dbReference type="EMBL" id="NCS91638.1"/>
    </source>
</evidence>
<dbReference type="Gene3D" id="2.40.33.20">
    <property type="entry name" value="PK beta-barrel domain-like"/>
    <property type="match status" value="1"/>
</dbReference>
<dbReference type="InterPro" id="IPR005302">
    <property type="entry name" value="MoCF_Sase_C"/>
</dbReference>
<evidence type="ECO:0000259" key="1">
    <source>
        <dbReference type="PROSITE" id="PS51340"/>
    </source>
</evidence>
<dbReference type="GO" id="GO:0030170">
    <property type="term" value="F:pyridoxal phosphate binding"/>
    <property type="evidence" value="ECO:0007669"/>
    <property type="project" value="InterPro"/>
</dbReference>
<evidence type="ECO:0000313" key="4">
    <source>
        <dbReference type="Proteomes" id="UP000738826"/>
    </source>
</evidence>
<dbReference type="EMBL" id="JAACVF010000046">
    <property type="protein sequence ID" value="NCN64833.1"/>
    <property type="molecule type" value="Genomic_DNA"/>
</dbReference>
<comment type="caution">
    <text evidence="3">The sequence shown here is derived from an EMBL/GenBank/DDBJ whole genome shotgun (WGS) entry which is preliminary data.</text>
</comment>
<evidence type="ECO:0000313" key="2">
    <source>
        <dbReference type="EMBL" id="NCN64833.1"/>
    </source>
</evidence>
<feature type="domain" description="MOSC" evidence="1">
    <location>
        <begin position="20"/>
        <end position="144"/>
    </location>
</feature>
<dbReference type="GO" id="GO:0030151">
    <property type="term" value="F:molybdenum ion binding"/>
    <property type="evidence" value="ECO:0007669"/>
    <property type="project" value="InterPro"/>
</dbReference>
<dbReference type="PANTHER" id="PTHR36930:SF1">
    <property type="entry name" value="MOSC DOMAIN-CONTAINING PROTEIN"/>
    <property type="match status" value="1"/>
</dbReference>
<dbReference type="SUPFAM" id="SSF50800">
    <property type="entry name" value="PK beta-barrel domain-like"/>
    <property type="match status" value="1"/>
</dbReference>
<dbReference type="AlphaFoldDB" id="A0A8J8CFY2"/>
<dbReference type="PANTHER" id="PTHR36930">
    <property type="entry name" value="METAL-SULFUR CLUSTER BIOSYNTHESIS PROTEINS YUAD-RELATED"/>
    <property type="match status" value="1"/>
</dbReference>
<dbReference type="Proteomes" id="UP000768163">
    <property type="component" value="Unassembled WGS sequence"/>
</dbReference>
<dbReference type="GO" id="GO:0003824">
    <property type="term" value="F:catalytic activity"/>
    <property type="evidence" value="ECO:0007669"/>
    <property type="project" value="InterPro"/>
</dbReference>
<accession>A0A8J8CFY2</accession>
<dbReference type="Proteomes" id="UP000738826">
    <property type="component" value="Unassembled WGS sequence"/>
</dbReference>
<dbReference type="InterPro" id="IPR011037">
    <property type="entry name" value="Pyrv_Knase-like_insert_dom_sf"/>
</dbReference>
<dbReference type="Pfam" id="PF03473">
    <property type="entry name" value="MOSC"/>
    <property type="match status" value="1"/>
</dbReference>
<dbReference type="EMBL" id="JAACQH010000094">
    <property type="protein sequence ID" value="NCS91638.1"/>
    <property type="molecule type" value="Genomic_DNA"/>
</dbReference>
<gene>
    <name evidence="3" type="ORF">GW779_04410</name>
    <name evidence="2" type="ORF">GW910_01980</name>
</gene>
<dbReference type="InterPro" id="IPR052716">
    <property type="entry name" value="MOSC_domain"/>
</dbReference>
<organism evidence="3 4">
    <name type="scientific">Candidatus Altarchaeum hamiconexum</name>
    <dbReference type="NCBI Taxonomy" id="1803513"/>
    <lineage>
        <taxon>Archaea</taxon>
        <taxon>Candidatus Altarchaeota</taxon>
        <taxon>Candidatus Altiarchaeia</taxon>
        <taxon>Candidatus Altarchaeales</taxon>
        <taxon>Candidatus Altarchaeaceae</taxon>
        <taxon>Candidatus Altarchaeum</taxon>
    </lineage>
</organism>
<proteinExistence type="predicted"/>
<protein>
    <submittedName>
        <fullName evidence="3">MOSC domain-containing protein</fullName>
    </submittedName>
</protein>
<dbReference type="PROSITE" id="PS51340">
    <property type="entry name" value="MOSC"/>
    <property type="match status" value="1"/>
</dbReference>
<reference evidence="3" key="1">
    <citation type="submission" date="2019-11" db="EMBL/GenBank/DDBJ databases">
        <title>Lipid analysis of CO2-rich subsurface aquifers suggests an autotrophy-based deep biosphere with lysolipids enriched in CPR bacteria.</title>
        <authorList>
            <person name="Probst A.J."/>
            <person name="Elling F.J."/>
            <person name="Castelle C.J."/>
            <person name="Zhu Q."/>
            <person name="Elvert M."/>
            <person name="Birarda G."/>
            <person name="Holman H.-Y."/>
            <person name="Lane K.R."/>
            <person name="Ladd B."/>
            <person name="Ryan M.C."/>
            <person name="Woyke T."/>
            <person name="Hinrichs K.-U."/>
            <person name="Banfield J.F."/>
        </authorList>
    </citation>
    <scope>NUCLEOTIDE SEQUENCE</scope>
    <source>
        <strain evidence="2">CG_2015-01_33_1645</strain>
        <strain evidence="3">CG_2015-04_33_537</strain>
    </source>
</reference>
<name>A0A8J8CFY2_9ARCH</name>
<sequence length="148" mass="16224">MGEGNVISVNVSKAKGTKKEPIEFAEVTKNFGINSDSHAGKWHRQVSLLAVESIEKTRKWGLNVNAGDFAENITTKGINLPTLPTGTRIKISDVVLEVTQIGKTCHDKCEIFKKVGKCIMPTEGIFTKVIKGGIIKKGDEILIEKQNF</sequence>